<dbReference type="Pfam" id="PF02198">
    <property type="entry name" value="SAM_PNT"/>
    <property type="match status" value="1"/>
</dbReference>
<dbReference type="InterPro" id="IPR003118">
    <property type="entry name" value="Pointed_dom"/>
</dbReference>
<dbReference type="Gene3D" id="1.10.150.50">
    <property type="entry name" value="Transcription Factor, Ets-1"/>
    <property type="match status" value="1"/>
</dbReference>
<dbReference type="GO" id="GO:0043565">
    <property type="term" value="F:sequence-specific DNA binding"/>
    <property type="evidence" value="ECO:0007669"/>
    <property type="project" value="InterPro"/>
</dbReference>
<evidence type="ECO:0000313" key="3">
    <source>
        <dbReference type="Proteomes" id="UP000694410"/>
    </source>
</evidence>
<accession>A0A8C0TUN9</accession>
<dbReference type="Ensembl" id="ENSCCET00000000185.1">
    <property type="protein sequence ID" value="ENSCCEP00000000095.1"/>
    <property type="gene ID" value="ENSCCEG00000000145.1"/>
</dbReference>
<protein>
    <recommendedName>
        <fullName evidence="1">PNT domain-containing protein</fullName>
    </recommendedName>
</protein>
<dbReference type="SUPFAM" id="SSF47769">
    <property type="entry name" value="SAM/Pointed domain"/>
    <property type="match status" value="1"/>
</dbReference>
<evidence type="ECO:0000313" key="2">
    <source>
        <dbReference type="Ensembl" id="ENSCCEP00000000095.1"/>
    </source>
</evidence>
<evidence type="ECO:0000259" key="1">
    <source>
        <dbReference type="SMART" id="SM00251"/>
    </source>
</evidence>
<reference evidence="2" key="2">
    <citation type="submission" date="2025-09" db="UniProtKB">
        <authorList>
            <consortium name="Ensembl"/>
        </authorList>
    </citation>
    <scope>IDENTIFICATION</scope>
</reference>
<dbReference type="InterPro" id="IPR013761">
    <property type="entry name" value="SAM/pointed_sf"/>
</dbReference>
<dbReference type="AlphaFoldDB" id="A0A8C0TUN9"/>
<keyword evidence="3" id="KW-1185">Reference proteome</keyword>
<name>A0A8C0TUN9_CYACU</name>
<proteinExistence type="predicted"/>
<organism evidence="2 3">
    <name type="scientific">Cyanistes caeruleus</name>
    <name type="common">Eurasian blue tit</name>
    <name type="synonym">Parus caeruleus</name>
    <dbReference type="NCBI Taxonomy" id="156563"/>
    <lineage>
        <taxon>Eukaryota</taxon>
        <taxon>Metazoa</taxon>
        <taxon>Chordata</taxon>
        <taxon>Craniata</taxon>
        <taxon>Vertebrata</taxon>
        <taxon>Euteleostomi</taxon>
        <taxon>Archelosauria</taxon>
        <taxon>Archosauria</taxon>
        <taxon>Dinosauria</taxon>
        <taxon>Saurischia</taxon>
        <taxon>Theropoda</taxon>
        <taxon>Coelurosauria</taxon>
        <taxon>Aves</taxon>
        <taxon>Neognathae</taxon>
        <taxon>Neoaves</taxon>
        <taxon>Telluraves</taxon>
        <taxon>Australaves</taxon>
        <taxon>Passeriformes</taxon>
        <taxon>Paridae</taxon>
        <taxon>Cyanistes</taxon>
    </lineage>
</organism>
<dbReference type="SMART" id="SM00251">
    <property type="entry name" value="SAM_PNT"/>
    <property type="match status" value="1"/>
</dbReference>
<reference evidence="2" key="1">
    <citation type="submission" date="2025-08" db="UniProtKB">
        <authorList>
            <consortium name="Ensembl"/>
        </authorList>
    </citation>
    <scope>IDENTIFICATION</scope>
</reference>
<feature type="domain" description="PNT" evidence="1">
    <location>
        <begin position="35"/>
        <end position="120"/>
    </location>
</feature>
<sequence length="129" mass="14702">WNRKGLNSVFLPPSSAIHHHPARYLPTHTSSHTFKNNSHGNVLALTFFYGGMKFYLEHNVCEWLQFCCEQSKLDAKCISFSHFNISGLQLCNMTQEQSVDAAGLGGEYLYFILRNSRCRVSVSEIKLKT</sequence>
<dbReference type="Proteomes" id="UP000694410">
    <property type="component" value="Unplaced"/>
</dbReference>